<keyword evidence="3" id="KW-1185">Reference proteome</keyword>
<feature type="compositionally biased region" description="Low complexity" evidence="1">
    <location>
        <begin position="275"/>
        <end position="315"/>
    </location>
</feature>
<feature type="compositionally biased region" description="Low complexity" evidence="1">
    <location>
        <begin position="225"/>
        <end position="256"/>
    </location>
</feature>
<dbReference type="Proteomes" id="UP001456524">
    <property type="component" value="Unassembled WGS sequence"/>
</dbReference>
<feature type="compositionally biased region" description="Low complexity" evidence="1">
    <location>
        <begin position="408"/>
        <end position="421"/>
    </location>
</feature>
<feature type="compositionally biased region" description="Low complexity" evidence="1">
    <location>
        <begin position="361"/>
        <end position="375"/>
    </location>
</feature>
<organism evidence="2 3">
    <name type="scientific">Phyllosticta citrichinensis</name>
    <dbReference type="NCBI Taxonomy" id="1130410"/>
    <lineage>
        <taxon>Eukaryota</taxon>
        <taxon>Fungi</taxon>
        <taxon>Dikarya</taxon>
        <taxon>Ascomycota</taxon>
        <taxon>Pezizomycotina</taxon>
        <taxon>Dothideomycetes</taxon>
        <taxon>Dothideomycetes incertae sedis</taxon>
        <taxon>Botryosphaeriales</taxon>
        <taxon>Phyllostictaceae</taxon>
        <taxon>Phyllosticta</taxon>
    </lineage>
</organism>
<feature type="compositionally biased region" description="Low complexity" evidence="1">
    <location>
        <begin position="331"/>
        <end position="342"/>
    </location>
</feature>
<reference evidence="2 3" key="1">
    <citation type="journal article" date="2022" name="G3 (Bethesda)">
        <title>Enemy or ally: a genomic approach to elucidate the lifestyle of Phyllosticta citrichinaensis.</title>
        <authorList>
            <person name="Buijs V.A."/>
            <person name="Groenewald J.Z."/>
            <person name="Haridas S."/>
            <person name="LaButti K.M."/>
            <person name="Lipzen A."/>
            <person name="Martin F.M."/>
            <person name="Barry K."/>
            <person name="Grigoriev I.V."/>
            <person name="Crous P.W."/>
            <person name="Seidl M.F."/>
        </authorList>
    </citation>
    <scope>NUCLEOTIDE SEQUENCE [LARGE SCALE GENOMIC DNA]</scope>
    <source>
        <strain evidence="2 3">CBS 129764</strain>
    </source>
</reference>
<evidence type="ECO:0000256" key="1">
    <source>
        <dbReference type="SAM" id="MobiDB-lite"/>
    </source>
</evidence>
<feature type="compositionally biased region" description="Basic residues" evidence="1">
    <location>
        <begin position="206"/>
        <end position="224"/>
    </location>
</feature>
<gene>
    <name evidence="2" type="ORF">IWX90DRAFT_254741</name>
</gene>
<evidence type="ECO:0000313" key="2">
    <source>
        <dbReference type="EMBL" id="KAK8164317.1"/>
    </source>
</evidence>
<proteinExistence type="predicted"/>
<comment type="caution">
    <text evidence="2">The sequence shown here is derived from an EMBL/GenBank/DDBJ whole genome shotgun (WGS) entry which is preliminary data.</text>
</comment>
<dbReference type="EMBL" id="JBBWUH010000006">
    <property type="protein sequence ID" value="KAK8164317.1"/>
    <property type="molecule type" value="Genomic_DNA"/>
</dbReference>
<accession>A0ABR1XRK7</accession>
<name>A0ABR1XRK7_9PEZI</name>
<evidence type="ECO:0000313" key="3">
    <source>
        <dbReference type="Proteomes" id="UP001456524"/>
    </source>
</evidence>
<feature type="compositionally biased region" description="Basic residues" evidence="1">
    <location>
        <begin position="395"/>
        <end position="407"/>
    </location>
</feature>
<sequence length="487" mass="53068">MNSVTVWRHSPAICPCPYFTAATNSLTLTCRHRLNGPVVFHHLLRPVFAFPTAARIFRIAHHTRRAFVHHTSFSVVFFSGTLDTPQEAFSARPGNFGLAHSPPSLRCIRHASHKYRSTSPTSPSRFHHPTWLPKTRRAAERDDRCLRGRTSTTCRTRSSLLNSRPCAESPRACLSLLRMTTTLRRLSALILHWMLLHWKINSCAKKRRRTTMRRRVRSLRRSLRRLCPPASSTSPSTASVAPSPRATSPAPRWSSRTCRYPGTTTHRRRSQSCATRRPPSSPTRSSSRPWCPSPTASCSSPSCPAAAYSTSAPTPRARCGPTGTRCSPRPASAATSAGSSGSWRLRCRGSGPASGCAMACTRSASSTRPPTSSRRWIGRSGHRNWSLGTTSTTKSTRRRSNRKRKTRPQTTTTTTTRSASPAPTPTPPLPIATAAATASGATSTTRWTTPSSKPCCATRALPWRSCTSRAAAAAAAASSMNACSPIC</sequence>
<feature type="region of interest" description="Disordered" evidence="1">
    <location>
        <begin position="358"/>
        <end position="430"/>
    </location>
</feature>
<feature type="region of interest" description="Disordered" evidence="1">
    <location>
        <begin position="206"/>
        <end position="345"/>
    </location>
</feature>
<protein>
    <submittedName>
        <fullName evidence="2">Uncharacterized protein</fullName>
    </submittedName>
</protein>